<accession>A0A741BNQ1</accession>
<reference evidence="4" key="2">
    <citation type="submission" date="2018-07" db="EMBL/GenBank/DDBJ databases">
        <authorList>
            <consortium name="NCBI Pathogen Detection Project"/>
        </authorList>
    </citation>
    <scope>NUCLEOTIDE SEQUENCE</scope>
    <source>
        <strain evidence="3">11-7309</strain>
        <strain evidence="2">11-7629</strain>
        <strain evidence="4">BCW_2667</strain>
    </source>
</reference>
<evidence type="ECO:0000313" key="4">
    <source>
        <dbReference type="EMBL" id="HAF0475912.1"/>
    </source>
</evidence>
<dbReference type="EMBL" id="DAASSN010000002">
    <property type="protein sequence ID" value="HAE6842520.1"/>
    <property type="molecule type" value="Genomic_DNA"/>
</dbReference>
<dbReference type="EMBL" id="DAASSR010000032">
    <property type="protein sequence ID" value="HAE6872942.1"/>
    <property type="molecule type" value="Genomic_DNA"/>
</dbReference>
<name>A0A741BNQ1_SALET</name>
<reference evidence="4" key="1">
    <citation type="journal article" date="2018" name="Genome Biol.">
        <title>SKESA: strategic k-mer extension for scrupulous assemblies.</title>
        <authorList>
            <person name="Souvorov A."/>
            <person name="Agarwala R."/>
            <person name="Lipman D.J."/>
        </authorList>
    </citation>
    <scope>NUCLEOTIDE SEQUENCE</scope>
    <source>
        <strain evidence="3">11-7309</strain>
        <strain evidence="2">11-7629</strain>
        <strain evidence="4">BCW_2667</strain>
    </source>
</reference>
<organism evidence="4">
    <name type="scientific">Salmonella enterica subsp. enterica serovar Corvallis</name>
    <dbReference type="NCBI Taxonomy" id="593905"/>
    <lineage>
        <taxon>Bacteria</taxon>
        <taxon>Pseudomonadati</taxon>
        <taxon>Pseudomonadota</taxon>
        <taxon>Gammaproteobacteria</taxon>
        <taxon>Enterobacterales</taxon>
        <taxon>Enterobacteriaceae</taxon>
        <taxon>Salmonella</taxon>
    </lineage>
</organism>
<gene>
    <name evidence="3" type="ORF">G4L22_003662</name>
    <name evidence="2" type="ORF">G4L25_000414</name>
    <name evidence="4" type="ORF">G9C61_003652</name>
</gene>
<feature type="transmembrane region" description="Helical" evidence="1">
    <location>
        <begin position="12"/>
        <end position="34"/>
    </location>
</feature>
<sequence>MEPINPAISVQGWWVFCCLKFMLFKIMMLEALFFNDGDKMAAALKRERHLS</sequence>
<comment type="caution">
    <text evidence="4">The sequence shown here is derived from an EMBL/GenBank/DDBJ whole genome shotgun (WGS) entry which is preliminary data.</text>
</comment>
<keyword evidence="1" id="KW-0812">Transmembrane</keyword>
<evidence type="ECO:0000313" key="3">
    <source>
        <dbReference type="EMBL" id="HAE6872942.1"/>
    </source>
</evidence>
<evidence type="ECO:0000256" key="1">
    <source>
        <dbReference type="SAM" id="Phobius"/>
    </source>
</evidence>
<proteinExistence type="predicted"/>
<dbReference type="AlphaFoldDB" id="A0A741BNQ1"/>
<protein>
    <submittedName>
        <fullName evidence="4">Uncharacterized protein</fullName>
    </submittedName>
</protein>
<dbReference type="EMBL" id="DAATXA010000013">
    <property type="protein sequence ID" value="HAF0475912.1"/>
    <property type="molecule type" value="Genomic_DNA"/>
</dbReference>
<keyword evidence="1" id="KW-1133">Transmembrane helix</keyword>
<keyword evidence="1" id="KW-0472">Membrane</keyword>
<evidence type="ECO:0000313" key="2">
    <source>
        <dbReference type="EMBL" id="HAE6842520.1"/>
    </source>
</evidence>